<proteinExistence type="inferred from homology"/>
<dbReference type="Gene3D" id="3.40.190.10">
    <property type="entry name" value="Periplasmic binding protein-like II"/>
    <property type="match status" value="2"/>
</dbReference>
<dbReference type="InterPro" id="IPR037402">
    <property type="entry name" value="YidZ_PBP2"/>
</dbReference>
<keyword evidence="3" id="KW-0238">DNA-binding</keyword>
<dbReference type="Gene3D" id="1.10.10.10">
    <property type="entry name" value="Winged helix-like DNA-binding domain superfamily/Winged helix DNA-binding domain"/>
    <property type="match status" value="1"/>
</dbReference>
<dbReference type="CDD" id="cd08417">
    <property type="entry name" value="PBP2_Nitroaromatics_like"/>
    <property type="match status" value="1"/>
</dbReference>
<dbReference type="PANTHER" id="PTHR30118:SF15">
    <property type="entry name" value="TRANSCRIPTIONAL REGULATORY PROTEIN"/>
    <property type="match status" value="1"/>
</dbReference>
<reference evidence="7" key="1">
    <citation type="submission" date="2022-10" db="EMBL/GenBank/DDBJ databases">
        <title>The complete genomes of actinobacterial strains from the NBC collection.</title>
        <authorList>
            <person name="Joergensen T.S."/>
            <person name="Alvarez Arevalo M."/>
            <person name="Sterndorff E.B."/>
            <person name="Faurdal D."/>
            <person name="Vuksanovic O."/>
            <person name="Mourched A.-S."/>
            <person name="Charusanti P."/>
            <person name="Shaw S."/>
            <person name="Blin K."/>
            <person name="Weber T."/>
        </authorList>
    </citation>
    <scope>NUCLEOTIDE SEQUENCE</scope>
    <source>
        <strain evidence="7">NBC_00489</strain>
    </source>
</reference>
<accession>A0ABZ1UX22</accession>
<evidence type="ECO:0000256" key="1">
    <source>
        <dbReference type="ARBA" id="ARBA00009437"/>
    </source>
</evidence>
<dbReference type="PANTHER" id="PTHR30118">
    <property type="entry name" value="HTH-TYPE TRANSCRIPTIONAL REGULATOR LEUO-RELATED"/>
    <property type="match status" value="1"/>
</dbReference>
<evidence type="ECO:0000313" key="8">
    <source>
        <dbReference type="Proteomes" id="UP001432161"/>
    </source>
</evidence>
<gene>
    <name evidence="7" type="ORF">OHN36_06820</name>
</gene>
<dbReference type="InterPro" id="IPR000847">
    <property type="entry name" value="LysR_HTH_N"/>
</dbReference>
<dbReference type="Pfam" id="PF03466">
    <property type="entry name" value="LysR_substrate"/>
    <property type="match status" value="1"/>
</dbReference>
<keyword evidence="2" id="KW-0805">Transcription regulation</keyword>
<dbReference type="InterPro" id="IPR050389">
    <property type="entry name" value="LysR-type_TF"/>
</dbReference>
<dbReference type="Proteomes" id="UP001432161">
    <property type="component" value="Chromosome"/>
</dbReference>
<name>A0ABZ1UX22_9ACTN</name>
<dbReference type="InterPro" id="IPR036388">
    <property type="entry name" value="WH-like_DNA-bd_sf"/>
</dbReference>
<dbReference type="InterPro" id="IPR005119">
    <property type="entry name" value="LysR_subst-bd"/>
</dbReference>
<evidence type="ECO:0000313" key="7">
    <source>
        <dbReference type="EMBL" id="WUR36911.1"/>
    </source>
</evidence>
<evidence type="ECO:0000259" key="6">
    <source>
        <dbReference type="PROSITE" id="PS50931"/>
    </source>
</evidence>
<feature type="domain" description="HTH lysR-type" evidence="6">
    <location>
        <begin position="6"/>
        <end position="63"/>
    </location>
</feature>
<keyword evidence="8" id="KW-1185">Reference proteome</keyword>
<evidence type="ECO:0000256" key="5">
    <source>
        <dbReference type="SAM" id="MobiDB-lite"/>
    </source>
</evidence>
<evidence type="ECO:0000256" key="2">
    <source>
        <dbReference type="ARBA" id="ARBA00023015"/>
    </source>
</evidence>
<dbReference type="PRINTS" id="PR00039">
    <property type="entry name" value="HTHLYSR"/>
</dbReference>
<dbReference type="InterPro" id="IPR036390">
    <property type="entry name" value="WH_DNA-bd_sf"/>
</dbReference>
<comment type="similarity">
    <text evidence="1">Belongs to the LysR transcriptional regulatory family.</text>
</comment>
<organism evidence="7 8">
    <name type="scientific">Streptomyces griseoaurantiacus</name>
    <dbReference type="NCBI Taxonomy" id="68213"/>
    <lineage>
        <taxon>Bacteria</taxon>
        <taxon>Bacillati</taxon>
        <taxon>Actinomycetota</taxon>
        <taxon>Actinomycetes</taxon>
        <taxon>Kitasatosporales</taxon>
        <taxon>Streptomycetaceae</taxon>
        <taxon>Streptomyces</taxon>
        <taxon>Streptomyces aurantiacus group</taxon>
    </lineage>
</organism>
<evidence type="ECO:0000256" key="4">
    <source>
        <dbReference type="ARBA" id="ARBA00023163"/>
    </source>
</evidence>
<dbReference type="SUPFAM" id="SSF53850">
    <property type="entry name" value="Periplasmic binding protein-like II"/>
    <property type="match status" value="1"/>
</dbReference>
<feature type="region of interest" description="Disordered" evidence="5">
    <location>
        <begin position="297"/>
        <end position="318"/>
    </location>
</feature>
<dbReference type="SUPFAM" id="SSF46785">
    <property type="entry name" value="Winged helix' DNA-binding domain"/>
    <property type="match status" value="1"/>
</dbReference>
<evidence type="ECO:0000256" key="3">
    <source>
        <dbReference type="ARBA" id="ARBA00023125"/>
    </source>
</evidence>
<sequence length="318" mass="34699">MHIESVDLNLLKALDVLLDERHVSRAAARFHLSQSAMSRTLSRLREAFGDELLVRTATGYVLTPRARHIQAELSDLLPRLRSLVTEDDFDPSTANGQIRIAASDYFLAVLGNAVFSAFFEQAQGISLVVEPVGPTTFDDLERGRVDMAFVPTSVPPQMSRHVLFTEDHVCVLAEDHPLTRDRLTPADLGAYPHAGVAALESGRMLVEAHLERLGIRPPAGLTVPYFAAAAAAVRGTRLIATVPRRLVGLLREPGVRVAEAPERFPSFDYPMLWHPRLTGDPAHRWMRSLLIRAGAALTPGPDTGAAKDGPSGEQSLSE</sequence>
<dbReference type="Pfam" id="PF00126">
    <property type="entry name" value="HTH_1"/>
    <property type="match status" value="1"/>
</dbReference>
<keyword evidence="4" id="KW-0804">Transcription</keyword>
<dbReference type="EMBL" id="CP108330">
    <property type="protein sequence ID" value="WUR36911.1"/>
    <property type="molecule type" value="Genomic_DNA"/>
</dbReference>
<protein>
    <submittedName>
        <fullName evidence="7">LysR family transcriptional regulator</fullName>
    </submittedName>
</protein>
<dbReference type="PROSITE" id="PS50931">
    <property type="entry name" value="HTH_LYSR"/>
    <property type="match status" value="1"/>
</dbReference>